<evidence type="ECO:0000313" key="11">
    <source>
        <dbReference type="Proteomes" id="UP000007266"/>
    </source>
</evidence>
<dbReference type="InterPro" id="IPR000668">
    <property type="entry name" value="Peptidase_C1A_C"/>
</dbReference>
<accession>D6WR25</accession>
<dbReference type="OMA" id="NLIDCTT"/>
<dbReference type="eggNOG" id="KOG1543">
    <property type="taxonomic scope" value="Eukaryota"/>
</dbReference>
<evidence type="ECO:0000313" key="10">
    <source>
        <dbReference type="EMBL" id="EFA07482.1"/>
    </source>
</evidence>
<evidence type="ECO:0000256" key="3">
    <source>
        <dbReference type="ARBA" id="ARBA00022801"/>
    </source>
</evidence>
<dbReference type="InParanoid" id="D6WR25"/>
<dbReference type="OrthoDB" id="10253408at2759"/>
<comment type="similarity">
    <text evidence="1">Belongs to the peptidase C1 family.</text>
</comment>
<dbReference type="InterPro" id="IPR013128">
    <property type="entry name" value="Peptidase_C1A"/>
</dbReference>
<evidence type="ECO:0000256" key="6">
    <source>
        <dbReference type="ARBA" id="ARBA00023157"/>
    </source>
</evidence>
<organism evidence="10 11">
    <name type="scientific">Tribolium castaneum</name>
    <name type="common">Red flour beetle</name>
    <dbReference type="NCBI Taxonomy" id="7070"/>
    <lineage>
        <taxon>Eukaryota</taxon>
        <taxon>Metazoa</taxon>
        <taxon>Ecdysozoa</taxon>
        <taxon>Arthropoda</taxon>
        <taxon>Hexapoda</taxon>
        <taxon>Insecta</taxon>
        <taxon>Pterygota</taxon>
        <taxon>Neoptera</taxon>
        <taxon>Endopterygota</taxon>
        <taxon>Coleoptera</taxon>
        <taxon>Polyphaga</taxon>
        <taxon>Cucujiformia</taxon>
        <taxon>Tenebrionidae</taxon>
        <taxon>Tenebrionidae incertae sedis</taxon>
        <taxon>Tribolium</taxon>
    </lineage>
</organism>
<dbReference type="InterPro" id="IPR000169">
    <property type="entry name" value="Pept_cys_AS"/>
</dbReference>
<evidence type="ECO:0000256" key="4">
    <source>
        <dbReference type="ARBA" id="ARBA00022807"/>
    </source>
</evidence>
<gene>
    <name evidence="10" type="primary">AUGUSTUS-3.0.2_09365</name>
    <name evidence="10" type="ORF">TcasGA2_TC009365</name>
</gene>
<feature type="signal peptide" evidence="7">
    <location>
        <begin position="1"/>
        <end position="16"/>
    </location>
</feature>
<dbReference type="GO" id="GO:0005615">
    <property type="term" value="C:extracellular space"/>
    <property type="evidence" value="ECO:0000318"/>
    <property type="project" value="GO_Central"/>
</dbReference>
<dbReference type="PROSITE" id="PS00139">
    <property type="entry name" value="THIOL_PROTEASE_CYS"/>
    <property type="match status" value="1"/>
</dbReference>
<proteinExistence type="inferred from homology"/>
<protein>
    <submittedName>
        <fullName evidence="10">Cathepsin L</fullName>
    </submittedName>
</protein>
<evidence type="ECO:0000256" key="1">
    <source>
        <dbReference type="ARBA" id="ARBA00008455"/>
    </source>
</evidence>
<dbReference type="PROSITE" id="PS00640">
    <property type="entry name" value="THIOL_PROTEASE_ASN"/>
    <property type="match status" value="1"/>
</dbReference>
<dbReference type="AlphaFoldDB" id="D6WR25"/>
<feature type="domain" description="Peptidase C1A papain C-terminal" evidence="8">
    <location>
        <begin position="121"/>
        <end position="335"/>
    </location>
</feature>
<dbReference type="GO" id="GO:0004197">
    <property type="term" value="F:cysteine-type endopeptidase activity"/>
    <property type="evidence" value="ECO:0000318"/>
    <property type="project" value="GO_Central"/>
</dbReference>
<dbReference type="SMR" id="D6WR25"/>
<dbReference type="FunFam" id="3.90.70.10:FF:000006">
    <property type="entry name" value="Cathepsin S"/>
    <property type="match status" value="1"/>
</dbReference>
<dbReference type="CDD" id="cd02248">
    <property type="entry name" value="Peptidase_C1A"/>
    <property type="match status" value="1"/>
</dbReference>
<dbReference type="SMART" id="SM00848">
    <property type="entry name" value="Inhibitor_I29"/>
    <property type="match status" value="1"/>
</dbReference>
<dbReference type="GO" id="GO:0005764">
    <property type="term" value="C:lysosome"/>
    <property type="evidence" value="ECO:0000318"/>
    <property type="project" value="GO_Central"/>
</dbReference>
<dbReference type="EMBL" id="KQ971351">
    <property type="protein sequence ID" value="EFA07482.1"/>
    <property type="molecule type" value="Genomic_DNA"/>
</dbReference>
<dbReference type="InterPro" id="IPR038765">
    <property type="entry name" value="Papain-like_cys_pep_sf"/>
</dbReference>
<dbReference type="InterPro" id="IPR013201">
    <property type="entry name" value="Prot_inhib_I29"/>
</dbReference>
<reference evidence="10 11" key="1">
    <citation type="journal article" date="2008" name="Nature">
        <title>The genome of the model beetle and pest Tribolium castaneum.</title>
        <authorList>
            <consortium name="Tribolium Genome Sequencing Consortium"/>
            <person name="Richards S."/>
            <person name="Gibbs R.A."/>
            <person name="Weinstock G.M."/>
            <person name="Brown S.J."/>
            <person name="Denell R."/>
            <person name="Beeman R.W."/>
            <person name="Gibbs R."/>
            <person name="Beeman R.W."/>
            <person name="Brown S.J."/>
            <person name="Bucher G."/>
            <person name="Friedrich M."/>
            <person name="Grimmelikhuijzen C.J."/>
            <person name="Klingler M."/>
            <person name="Lorenzen M."/>
            <person name="Richards S."/>
            <person name="Roth S."/>
            <person name="Schroder R."/>
            <person name="Tautz D."/>
            <person name="Zdobnov E.M."/>
            <person name="Muzny D."/>
            <person name="Gibbs R.A."/>
            <person name="Weinstock G.M."/>
            <person name="Attaway T."/>
            <person name="Bell S."/>
            <person name="Buhay C.J."/>
            <person name="Chandrabose M.N."/>
            <person name="Chavez D."/>
            <person name="Clerk-Blankenburg K.P."/>
            <person name="Cree A."/>
            <person name="Dao M."/>
            <person name="Davis C."/>
            <person name="Chacko J."/>
            <person name="Dinh H."/>
            <person name="Dugan-Rocha S."/>
            <person name="Fowler G."/>
            <person name="Garner T.T."/>
            <person name="Garnes J."/>
            <person name="Gnirke A."/>
            <person name="Hawes A."/>
            <person name="Hernandez J."/>
            <person name="Hines S."/>
            <person name="Holder M."/>
            <person name="Hume J."/>
            <person name="Jhangiani S.N."/>
            <person name="Joshi V."/>
            <person name="Khan Z.M."/>
            <person name="Jackson L."/>
            <person name="Kovar C."/>
            <person name="Kowis A."/>
            <person name="Lee S."/>
            <person name="Lewis L.R."/>
            <person name="Margolis J."/>
            <person name="Morgan M."/>
            <person name="Nazareth L.V."/>
            <person name="Nguyen N."/>
            <person name="Okwuonu G."/>
            <person name="Parker D."/>
            <person name="Richards S."/>
            <person name="Ruiz S.J."/>
            <person name="Santibanez J."/>
            <person name="Savard J."/>
            <person name="Scherer S.E."/>
            <person name="Schneider B."/>
            <person name="Sodergren E."/>
            <person name="Tautz D."/>
            <person name="Vattahil S."/>
            <person name="Villasana D."/>
            <person name="White C.S."/>
            <person name="Wright R."/>
            <person name="Park Y."/>
            <person name="Beeman R.W."/>
            <person name="Lord J."/>
            <person name="Oppert B."/>
            <person name="Lorenzen M."/>
            <person name="Brown S."/>
            <person name="Wang L."/>
            <person name="Savard J."/>
            <person name="Tautz D."/>
            <person name="Richards S."/>
            <person name="Weinstock G."/>
            <person name="Gibbs R.A."/>
            <person name="Liu Y."/>
            <person name="Worley K."/>
            <person name="Weinstock G."/>
            <person name="Elsik C.G."/>
            <person name="Reese J.T."/>
            <person name="Elhaik E."/>
            <person name="Landan G."/>
            <person name="Graur D."/>
            <person name="Arensburger P."/>
            <person name="Atkinson P."/>
            <person name="Beeman R.W."/>
            <person name="Beidler J."/>
            <person name="Brown S.J."/>
            <person name="Demuth J.P."/>
            <person name="Drury D.W."/>
            <person name="Du Y.Z."/>
            <person name="Fujiwara H."/>
            <person name="Lorenzen M."/>
            <person name="Maselli V."/>
            <person name="Osanai M."/>
            <person name="Park Y."/>
            <person name="Robertson H.M."/>
            <person name="Tu Z."/>
            <person name="Wang J.J."/>
            <person name="Wang S."/>
            <person name="Richards S."/>
            <person name="Song H."/>
            <person name="Zhang L."/>
            <person name="Sodergren E."/>
            <person name="Werner D."/>
            <person name="Stanke M."/>
            <person name="Morgenstern B."/>
            <person name="Solovyev V."/>
            <person name="Kosarev P."/>
            <person name="Brown G."/>
            <person name="Chen H.C."/>
            <person name="Ermolaeva O."/>
            <person name="Hlavina W."/>
            <person name="Kapustin Y."/>
            <person name="Kiryutin B."/>
            <person name="Kitts P."/>
            <person name="Maglott D."/>
            <person name="Pruitt K."/>
            <person name="Sapojnikov V."/>
            <person name="Souvorov A."/>
            <person name="Mackey A.J."/>
            <person name="Waterhouse R.M."/>
            <person name="Wyder S."/>
            <person name="Zdobnov E.M."/>
            <person name="Zdobnov E.M."/>
            <person name="Wyder S."/>
            <person name="Kriventseva E.V."/>
            <person name="Kadowaki T."/>
            <person name="Bork P."/>
            <person name="Aranda M."/>
            <person name="Bao R."/>
            <person name="Beermann A."/>
            <person name="Berns N."/>
            <person name="Bolognesi R."/>
            <person name="Bonneton F."/>
            <person name="Bopp D."/>
            <person name="Brown S.J."/>
            <person name="Bucher G."/>
            <person name="Butts T."/>
            <person name="Chaumot A."/>
            <person name="Denell R.E."/>
            <person name="Ferrier D.E."/>
            <person name="Friedrich M."/>
            <person name="Gordon C.M."/>
            <person name="Jindra M."/>
            <person name="Klingler M."/>
            <person name="Lan Q."/>
            <person name="Lattorff H.M."/>
            <person name="Laudet V."/>
            <person name="von Levetsow C."/>
            <person name="Liu Z."/>
            <person name="Lutz R."/>
            <person name="Lynch J.A."/>
            <person name="da Fonseca R.N."/>
            <person name="Posnien N."/>
            <person name="Reuter R."/>
            <person name="Roth S."/>
            <person name="Savard J."/>
            <person name="Schinko J.B."/>
            <person name="Schmitt C."/>
            <person name="Schoppmeier M."/>
            <person name="Schroder R."/>
            <person name="Shippy T.D."/>
            <person name="Simonnet F."/>
            <person name="Marques-Souza H."/>
            <person name="Tautz D."/>
            <person name="Tomoyasu Y."/>
            <person name="Trauner J."/>
            <person name="Van der Zee M."/>
            <person name="Vervoort M."/>
            <person name="Wittkopp N."/>
            <person name="Wimmer E.A."/>
            <person name="Yang X."/>
            <person name="Jones A.K."/>
            <person name="Sattelle D.B."/>
            <person name="Ebert P.R."/>
            <person name="Nelson D."/>
            <person name="Scott J.G."/>
            <person name="Beeman R.W."/>
            <person name="Muthukrishnan S."/>
            <person name="Kramer K.J."/>
            <person name="Arakane Y."/>
            <person name="Beeman R.W."/>
            <person name="Zhu Q."/>
            <person name="Hogenkamp D."/>
            <person name="Dixit R."/>
            <person name="Oppert B."/>
            <person name="Jiang H."/>
            <person name="Zou Z."/>
            <person name="Marshall J."/>
            <person name="Elpidina E."/>
            <person name="Vinokurov K."/>
            <person name="Oppert C."/>
            <person name="Zou Z."/>
            <person name="Evans J."/>
            <person name="Lu Z."/>
            <person name="Zhao P."/>
            <person name="Sumathipala N."/>
            <person name="Altincicek B."/>
            <person name="Vilcinskas A."/>
            <person name="Williams M."/>
            <person name="Hultmark D."/>
            <person name="Hetru C."/>
            <person name="Jiang H."/>
            <person name="Grimmelikhuijzen C.J."/>
            <person name="Hauser F."/>
            <person name="Cazzamali G."/>
            <person name="Williamson M."/>
            <person name="Park Y."/>
            <person name="Li B."/>
            <person name="Tanaka Y."/>
            <person name="Predel R."/>
            <person name="Neupert S."/>
            <person name="Schachtner J."/>
            <person name="Verleyen P."/>
            <person name="Raible F."/>
            <person name="Bork P."/>
            <person name="Friedrich M."/>
            <person name="Walden K.K."/>
            <person name="Robertson H.M."/>
            <person name="Angeli S."/>
            <person name="Foret S."/>
            <person name="Bucher G."/>
            <person name="Schuetz S."/>
            <person name="Maleszka R."/>
            <person name="Wimmer E.A."/>
            <person name="Beeman R.W."/>
            <person name="Lorenzen M."/>
            <person name="Tomoyasu Y."/>
            <person name="Miller S.C."/>
            <person name="Grossmann D."/>
            <person name="Bucher G."/>
        </authorList>
    </citation>
    <scope>NUCLEOTIDE SEQUENCE [LARGE SCALE GENOMIC DNA]</scope>
    <source>
        <strain evidence="10 11">Georgia GA2</strain>
    </source>
</reference>
<keyword evidence="11" id="KW-1185">Reference proteome</keyword>
<evidence type="ECO:0000259" key="9">
    <source>
        <dbReference type="SMART" id="SM00848"/>
    </source>
</evidence>
<evidence type="ECO:0000256" key="5">
    <source>
        <dbReference type="ARBA" id="ARBA00023145"/>
    </source>
</evidence>
<sequence>MKVFIILALAIYGTSASLSKDFVEEKWESFKKTHEKSYLNAKEEAFRKQIFQKKLERIEAHNERFNKGLETYTMGINMFTDMTPEEMRPYTHGLIEPAVVPKPLVEIKSRADLGLNHSVQYPASFDWRDKGMVTGVKNQGGCGSCWAFSSTGAIESQVKIAKGANTDISVSEQQLVDCDTAADGCGGGWMTDAFTYIAQTGGIDSESSYPYKGVDESCHFMSDKVAAKLKGYAYLTGPDENMLADMVSSKGPVSVAFDAEGDFGSYSGGVYYNPNCATNKFTHAVLIVGYGNENGQDYWLVKNSWGDGWGEHGYFKIARNKGNHCGIASKASYPVLA</sequence>
<dbReference type="PANTHER" id="PTHR12411">
    <property type="entry name" value="CYSTEINE PROTEASE FAMILY C1-RELATED"/>
    <property type="match status" value="1"/>
</dbReference>
<evidence type="ECO:0000259" key="8">
    <source>
        <dbReference type="SMART" id="SM00645"/>
    </source>
</evidence>
<dbReference type="InterPro" id="IPR039417">
    <property type="entry name" value="Peptidase_C1A_papain-like"/>
</dbReference>
<dbReference type="Pfam" id="PF08246">
    <property type="entry name" value="Inhibitor_I29"/>
    <property type="match status" value="1"/>
</dbReference>
<dbReference type="Proteomes" id="UP000007266">
    <property type="component" value="Linkage group 7"/>
</dbReference>
<dbReference type="Pfam" id="PF00112">
    <property type="entry name" value="Peptidase_C1"/>
    <property type="match status" value="1"/>
</dbReference>
<keyword evidence="4" id="KW-0788">Thiol protease</keyword>
<dbReference type="GO" id="GO:0051603">
    <property type="term" value="P:proteolysis involved in protein catabolic process"/>
    <property type="evidence" value="ECO:0000318"/>
    <property type="project" value="GO_Central"/>
</dbReference>
<dbReference type="InterPro" id="IPR025661">
    <property type="entry name" value="Pept_asp_AS"/>
</dbReference>
<feature type="chain" id="PRO_5018766549" evidence="7">
    <location>
        <begin position="17"/>
        <end position="337"/>
    </location>
</feature>
<dbReference type="PRINTS" id="PR00705">
    <property type="entry name" value="PAPAIN"/>
</dbReference>
<dbReference type="SUPFAM" id="SSF54001">
    <property type="entry name" value="Cysteine proteinases"/>
    <property type="match status" value="1"/>
</dbReference>
<dbReference type="Gene3D" id="3.90.70.10">
    <property type="entry name" value="Cysteine proteinases"/>
    <property type="match status" value="1"/>
</dbReference>
<keyword evidence="2" id="KW-0645">Protease</keyword>
<dbReference type="STRING" id="7070.D6WR25"/>
<keyword evidence="7" id="KW-0732">Signal</keyword>
<keyword evidence="6" id="KW-1015">Disulfide bond</keyword>
<dbReference type="HOGENOM" id="CLU_012184_1_3_1"/>
<dbReference type="PhylomeDB" id="D6WR25"/>
<dbReference type="SMART" id="SM00645">
    <property type="entry name" value="Pept_C1"/>
    <property type="match status" value="1"/>
</dbReference>
<reference evidence="10 11" key="2">
    <citation type="journal article" date="2010" name="Nucleic Acids Res.">
        <title>BeetleBase in 2010: revisions to provide comprehensive genomic information for Tribolium castaneum.</title>
        <authorList>
            <person name="Kim H.S."/>
            <person name="Murphy T."/>
            <person name="Xia J."/>
            <person name="Caragea D."/>
            <person name="Park Y."/>
            <person name="Beeman R.W."/>
            <person name="Lorenzen M.D."/>
            <person name="Butcher S."/>
            <person name="Manak J.R."/>
            <person name="Brown S.J."/>
        </authorList>
    </citation>
    <scope>GENOME REANNOTATION</scope>
    <source>
        <strain evidence="10 11">Georgia GA2</strain>
    </source>
</reference>
<keyword evidence="5" id="KW-0865">Zymogen</keyword>
<keyword evidence="3" id="KW-0378">Hydrolase</keyword>
<dbReference type="KEGG" id="tca:660368"/>
<evidence type="ECO:0000256" key="2">
    <source>
        <dbReference type="ARBA" id="ARBA00022670"/>
    </source>
</evidence>
<evidence type="ECO:0000256" key="7">
    <source>
        <dbReference type="SAM" id="SignalP"/>
    </source>
</evidence>
<feature type="domain" description="Cathepsin propeptide inhibitor" evidence="9">
    <location>
        <begin position="27"/>
        <end position="87"/>
    </location>
</feature>
<name>D6WR25_TRICA</name>